<comment type="caution">
    <text evidence="1">The sequence shown here is derived from an EMBL/GenBank/DDBJ whole genome shotgun (WGS) entry which is preliminary data.</text>
</comment>
<protein>
    <submittedName>
        <fullName evidence="1">YhbD family protein</fullName>
    </submittedName>
</protein>
<name>A0ABW2RPL4_9BACL</name>
<reference evidence="2" key="1">
    <citation type="journal article" date="2019" name="Int. J. Syst. Evol. Microbiol.">
        <title>The Global Catalogue of Microorganisms (GCM) 10K type strain sequencing project: providing services to taxonomists for standard genome sequencing and annotation.</title>
        <authorList>
            <consortium name="The Broad Institute Genomics Platform"/>
            <consortium name="The Broad Institute Genome Sequencing Center for Infectious Disease"/>
            <person name="Wu L."/>
            <person name="Ma J."/>
        </authorList>
    </citation>
    <scope>NUCLEOTIDE SEQUENCE [LARGE SCALE GENOMIC DNA]</scope>
    <source>
        <strain evidence="2">CGMCC 1.12942</strain>
    </source>
</reference>
<gene>
    <name evidence="1" type="ORF">ACFQNG_17730</name>
</gene>
<dbReference type="EMBL" id="JBHTBW010000062">
    <property type="protein sequence ID" value="MFC7442913.1"/>
    <property type="molecule type" value="Genomic_DNA"/>
</dbReference>
<proteinExistence type="predicted"/>
<evidence type="ECO:0000313" key="1">
    <source>
        <dbReference type="EMBL" id="MFC7442913.1"/>
    </source>
</evidence>
<dbReference type="Pfam" id="PF13171">
    <property type="entry name" value="DUF4004"/>
    <property type="match status" value="1"/>
</dbReference>
<dbReference type="RefSeq" id="WP_379867100.1">
    <property type="nucleotide sequence ID" value="NZ_JBHTBW010000062.1"/>
</dbReference>
<dbReference type="Proteomes" id="UP001596500">
    <property type="component" value="Unassembled WGS sequence"/>
</dbReference>
<keyword evidence="2" id="KW-1185">Reference proteome</keyword>
<evidence type="ECO:0000313" key="2">
    <source>
        <dbReference type="Proteomes" id="UP001596500"/>
    </source>
</evidence>
<sequence length="212" mass="24483">MEKELISKKDLLELTGISYGQLYRWKRKNLIPEEWFIRKSTYTGQETFFPKEQILDRVEKIKSMKDDLSLDEIADMFSTVPTTTTLAAHELIKRNIVSEASLQLYTQQFAEKNVFTFKEALHVYILDKLLSKGEISLEEGKALLQVLRDHYEKVEQSGGQLVFIRKMGVTSFILAQPGEIYFEDSVRVVVTLNLLTCIEECKMKWHGGEAHG</sequence>
<dbReference type="InterPro" id="IPR025063">
    <property type="entry name" value="DUF4004"/>
</dbReference>
<accession>A0ABW2RPL4</accession>
<organism evidence="1 2">
    <name type="scientific">Laceyella putida</name>
    <dbReference type="NCBI Taxonomy" id="110101"/>
    <lineage>
        <taxon>Bacteria</taxon>
        <taxon>Bacillati</taxon>
        <taxon>Bacillota</taxon>
        <taxon>Bacilli</taxon>
        <taxon>Bacillales</taxon>
        <taxon>Thermoactinomycetaceae</taxon>
        <taxon>Laceyella</taxon>
    </lineage>
</organism>